<keyword evidence="4 9" id="KW-0812">Transmembrane</keyword>
<dbReference type="PANTHER" id="PTHR31086">
    <property type="entry name" value="ALUMINUM-ACTIVATED MALATE TRANSPORTER 10"/>
    <property type="match status" value="1"/>
</dbReference>
<evidence type="ECO:0000256" key="8">
    <source>
        <dbReference type="ARBA" id="ARBA00023303"/>
    </source>
</evidence>
<evidence type="ECO:0000313" key="11">
    <source>
        <dbReference type="Proteomes" id="UP001054252"/>
    </source>
</evidence>
<accession>A0AAV5JKS9</accession>
<keyword evidence="3" id="KW-0813">Transport</keyword>
<name>A0AAV5JKS9_9ROSI</name>
<keyword evidence="11" id="KW-1185">Reference proteome</keyword>
<feature type="transmembrane region" description="Helical" evidence="9">
    <location>
        <begin position="70"/>
        <end position="89"/>
    </location>
</feature>
<proteinExistence type="inferred from homology"/>
<gene>
    <name evidence="10" type="ORF">SLEP1_g24187</name>
</gene>
<dbReference type="Proteomes" id="UP001054252">
    <property type="component" value="Unassembled WGS sequence"/>
</dbReference>
<evidence type="ECO:0000256" key="3">
    <source>
        <dbReference type="ARBA" id="ARBA00022448"/>
    </source>
</evidence>
<dbReference type="EMBL" id="BPVZ01000038">
    <property type="protein sequence ID" value="GKV13123.1"/>
    <property type="molecule type" value="Genomic_DNA"/>
</dbReference>
<comment type="caution">
    <text evidence="10">The sequence shown here is derived from an EMBL/GenBank/DDBJ whole genome shotgun (WGS) entry which is preliminary data.</text>
</comment>
<dbReference type="GO" id="GO:0034220">
    <property type="term" value="P:monoatomic ion transmembrane transport"/>
    <property type="evidence" value="ECO:0007669"/>
    <property type="project" value="UniProtKB-KW"/>
</dbReference>
<comment type="subcellular location">
    <subcellularLocation>
        <location evidence="1">Membrane</location>
        <topology evidence="1">Multi-pass membrane protein</topology>
    </subcellularLocation>
</comment>
<evidence type="ECO:0000256" key="6">
    <source>
        <dbReference type="ARBA" id="ARBA00023065"/>
    </source>
</evidence>
<evidence type="ECO:0000256" key="2">
    <source>
        <dbReference type="ARBA" id="ARBA00007079"/>
    </source>
</evidence>
<evidence type="ECO:0000256" key="5">
    <source>
        <dbReference type="ARBA" id="ARBA00022989"/>
    </source>
</evidence>
<evidence type="ECO:0008006" key="12">
    <source>
        <dbReference type="Google" id="ProtNLM"/>
    </source>
</evidence>
<feature type="transmembrane region" description="Helical" evidence="9">
    <location>
        <begin position="95"/>
        <end position="112"/>
    </location>
</feature>
<evidence type="ECO:0000256" key="7">
    <source>
        <dbReference type="ARBA" id="ARBA00023136"/>
    </source>
</evidence>
<protein>
    <recommendedName>
        <fullName evidence="12">Aluminum-activated malate transporter 10-like</fullName>
    </recommendedName>
</protein>
<feature type="transmembrane region" description="Helical" evidence="9">
    <location>
        <begin position="180"/>
        <end position="200"/>
    </location>
</feature>
<evidence type="ECO:0000313" key="10">
    <source>
        <dbReference type="EMBL" id="GKV13123.1"/>
    </source>
</evidence>
<keyword evidence="5 9" id="KW-1133">Transmembrane helix</keyword>
<feature type="transmembrane region" description="Helical" evidence="9">
    <location>
        <begin position="124"/>
        <end position="142"/>
    </location>
</feature>
<reference evidence="10 11" key="1">
    <citation type="journal article" date="2021" name="Commun. Biol.">
        <title>The genome of Shorea leprosula (Dipterocarpaceae) highlights the ecological relevance of drought in aseasonal tropical rainforests.</title>
        <authorList>
            <person name="Ng K.K.S."/>
            <person name="Kobayashi M.J."/>
            <person name="Fawcett J.A."/>
            <person name="Hatakeyama M."/>
            <person name="Paape T."/>
            <person name="Ng C.H."/>
            <person name="Ang C.C."/>
            <person name="Tnah L.H."/>
            <person name="Lee C.T."/>
            <person name="Nishiyama T."/>
            <person name="Sese J."/>
            <person name="O'Brien M.J."/>
            <person name="Copetti D."/>
            <person name="Mohd Noor M.I."/>
            <person name="Ong R.C."/>
            <person name="Putra M."/>
            <person name="Sireger I.Z."/>
            <person name="Indrioko S."/>
            <person name="Kosugi Y."/>
            <person name="Izuno A."/>
            <person name="Isagi Y."/>
            <person name="Lee S.L."/>
            <person name="Shimizu K.K."/>
        </authorList>
    </citation>
    <scope>NUCLEOTIDE SEQUENCE [LARGE SCALE GENOMIC DNA]</scope>
    <source>
        <strain evidence="10">214</strain>
    </source>
</reference>
<organism evidence="10 11">
    <name type="scientific">Rubroshorea leprosula</name>
    <dbReference type="NCBI Taxonomy" id="152421"/>
    <lineage>
        <taxon>Eukaryota</taxon>
        <taxon>Viridiplantae</taxon>
        <taxon>Streptophyta</taxon>
        <taxon>Embryophyta</taxon>
        <taxon>Tracheophyta</taxon>
        <taxon>Spermatophyta</taxon>
        <taxon>Magnoliopsida</taxon>
        <taxon>eudicotyledons</taxon>
        <taxon>Gunneridae</taxon>
        <taxon>Pentapetalae</taxon>
        <taxon>rosids</taxon>
        <taxon>malvids</taxon>
        <taxon>Malvales</taxon>
        <taxon>Dipterocarpaceae</taxon>
        <taxon>Rubroshorea</taxon>
    </lineage>
</organism>
<evidence type="ECO:0000256" key="9">
    <source>
        <dbReference type="SAM" id="Phobius"/>
    </source>
</evidence>
<dbReference type="InterPro" id="IPR020966">
    <property type="entry name" value="ALMT"/>
</dbReference>
<evidence type="ECO:0000256" key="1">
    <source>
        <dbReference type="ARBA" id="ARBA00004141"/>
    </source>
</evidence>
<keyword evidence="8" id="KW-0407">Ion channel</keyword>
<feature type="transmembrane region" description="Helical" evidence="9">
    <location>
        <begin position="154"/>
        <end position="173"/>
    </location>
</feature>
<comment type="similarity">
    <text evidence="2">Belongs to the aromatic acid exporter (TC 2.A.85) family.</text>
</comment>
<dbReference type="Pfam" id="PF11744">
    <property type="entry name" value="ALMT"/>
    <property type="match status" value="1"/>
</dbReference>
<feature type="transmembrane region" description="Helical" evidence="9">
    <location>
        <begin position="37"/>
        <end position="56"/>
    </location>
</feature>
<sequence length="488" mass="53180">MSKEVASSVGLEWRINVSDGTSQVLKPTECRPALSKIWLWLKGLLGGLIVVVRRFLETAWSIAVAEPRKVVHGLKLGLAISLVSLLYYIGPLFKGFGGNASLWAVMTVVVIYESNVGATLCKCINRTAATFLAGGLGLGIHWVADHAGEKAEPVILGISVFLFASAATFSRFMPMVKARFDYGAMIFVLTFSLISVSGYREEMLLKFAGSRLSSIATGVSICILIIVLICPIWAGSELHRLIHQNMEKLADSLDACVAEYFKEDGKTTDSKEDQDYNKKMQGYKCVLNSKAAEESLANSARWEPSHGMFNFGHPWKQYLKIGASMRNCACCIETLTSCLSSEIQAPTCIRNHVRDVSIRLCSHSTSVLKELATTIKTMTKSSTIDILVAEMNFAVQELQNALNSLPSQFIPPELMTVEGSADAKGECATESGMPPLLEVLPLVTAVSLLIEIAVRIGGVVDAVEDLASLAEFKPARDHKRPQQDKTKP</sequence>
<dbReference type="GO" id="GO:0016020">
    <property type="term" value="C:membrane"/>
    <property type="evidence" value="ECO:0007669"/>
    <property type="project" value="UniProtKB-SubCell"/>
</dbReference>
<dbReference type="AlphaFoldDB" id="A0AAV5JKS9"/>
<keyword evidence="7 9" id="KW-0472">Membrane</keyword>
<evidence type="ECO:0000256" key="4">
    <source>
        <dbReference type="ARBA" id="ARBA00022692"/>
    </source>
</evidence>
<dbReference type="GO" id="GO:0015743">
    <property type="term" value="P:malate transport"/>
    <property type="evidence" value="ECO:0007669"/>
    <property type="project" value="InterPro"/>
</dbReference>
<feature type="transmembrane region" description="Helical" evidence="9">
    <location>
        <begin position="212"/>
        <end position="234"/>
    </location>
</feature>
<keyword evidence="6" id="KW-0406">Ion transport</keyword>